<protein>
    <submittedName>
        <fullName evidence="2">Uncharacterized protein</fullName>
    </submittedName>
</protein>
<name>A0A926QJV5_9BACL</name>
<feature type="transmembrane region" description="Helical" evidence="1">
    <location>
        <begin position="117"/>
        <end position="140"/>
    </location>
</feature>
<evidence type="ECO:0000313" key="3">
    <source>
        <dbReference type="Proteomes" id="UP000650466"/>
    </source>
</evidence>
<sequence length="187" mass="20453">MKTAGIRALGIKLGIGFIAALGTGLLTGILLRVIMRVVALLIDRLPGFSFGGTMFVIFTGVVFFLANSLIFTLINNWLPKWWLPKGLLYGSINLLVYGIPLFLFNPEGALFGPQAPLAIAMFSLLFLASGATLALGANRLEVWVRHNEAKRGVYMLVSFFLFIVPAILLLGTIVVDMVRKTILSIWL</sequence>
<evidence type="ECO:0000313" key="2">
    <source>
        <dbReference type="EMBL" id="MBD0382136.1"/>
    </source>
</evidence>
<dbReference type="RefSeq" id="WP_188175919.1">
    <property type="nucleotide sequence ID" value="NZ_JACVVD010000006.1"/>
</dbReference>
<feature type="transmembrane region" description="Helical" evidence="1">
    <location>
        <begin position="152"/>
        <end position="175"/>
    </location>
</feature>
<feature type="transmembrane region" description="Helical" evidence="1">
    <location>
        <begin position="12"/>
        <end position="34"/>
    </location>
</feature>
<comment type="caution">
    <text evidence="2">The sequence shown here is derived from an EMBL/GenBank/DDBJ whole genome shotgun (WGS) entry which is preliminary data.</text>
</comment>
<organism evidence="2 3">
    <name type="scientific">Paenibacillus sedimenti</name>
    <dbReference type="NCBI Taxonomy" id="2770274"/>
    <lineage>
        <taxon>Bacteria</taxon>
        <taxon>Bacillati</taxon>
        <taxon>Bacillota</taxon>
        <taxon>Bacilli</taxon>
        <taxon>Bacillales</taxon>
        <taxon>Paenibacillaceae</taxon>
        <taxon>Paenibacillus</taxon>
    </lineage>
</organism>
<feature type="transmembrane region" description="Helical" evidence="1">
    <location>
        <begin position="86"/>
        <end position="105"/>
    </location>
</feature>
<dbReference type="Proteomes" id="UP000650466">
    <property type="component" value="Unassembled WGS sequence"/>
</dbReference>
<keyword evidence="1" id="KW-0472">Membrane</keyword>
<dbReference type="EMBL" id="JACVVD010000006">
    <property type="protein sequence ID" value="MBD0382136.1"/>
    <property type="molecule type" value="Genomic_DNA"/>
</dbReference>
<feature type="transmembrane region" description="Helical" evidence="1">
    <location>
        <begin position="54"/>
        <end position="74"/>
    </location>
</feature>
<keyword evidence="1" id="KW-1133">Transmembrane helix</keyword>
<gene>
    <name evidence="2" type="ORF">ICC18_18620</name>
</gene>
<dbReference type="AlphaFoldDB" id="A0A926QJV5"/>
<keyword evidence="3" id="KW-1185">Reference proteome</keyword>
<proteinExistence type="predicted"/>
<accession>A0A926QJV5</accession>
<reference evidence="2" key="1">
    <citation type="submission" date="2020-09" db="EMBL/GenBank/DDBJ databases">
        <title>Draft Genome Sequence of Paenibacillus sp. WST5.</title>
        <authorList>
            <person name="Bao Z."/>
        </authorList>
    </citation>
    <scope>NUCLEOTIDE SEQUENCE</scope>
    <source>
        <strain evidence="2">WST5</strain>
    </source>
</reference>
<evidence type="ECO:0000256" key="1">
    <source>
        <dbReference type="SAM" id="Phobius"/>
    </source>
</evidence>
<keyword evidence="1" id="KW-0812">Transmembrane</keyword>